<dbReference type="Gene3D" id="3.40.225.10">
    <property type="entry name" value="Class II aldolase/adducin N-terminal domain"/>
    <property type="match status" value="1"/>
</dbReference>
<evidence type="ECO:0000256" key="2">
    <source>
        <dbReference type="ARBA" id="ARBA00023239"/>
    </source>
</evidence>
<proteinExistence type="predicted"/>
<protein>
    <submittedName>
        <fullName evidence="4">Class II aldolase/adducin family protein</fullName>
    </submittedName>
</protein>
<name>A0ABY6YZY3_9BACL</name>
<evidence type="ECO:0000256" key="1">
    <source>
        <dbReference type="ARBA" id="ARBA00022723"/>
    </source>
</evidence>
<sequence length="247" mass="27189">MNGSIETMRQKIAVGCRILAMEGLVDEILGHISVRLSGDEMLIRCRSPLEQGVAYTQIDAVQHVTFDGDGAEDGYHVPKELSIHTEVYRARPDVGCVIHAHPPAALLCGISELEFKPIFGAFNIPAMRLAVEGIPIFPHAYLITRPELASGLIEAMGNKNVCLMKGHGITVTGETVEDTVVRALNFNALAKITLDAAMMGRNIVPISDEDLTELPDLGQTFNAEWVWRFYARKLAHWEGRNFVNPTV</sequence>
<evidence type="ECO:0000313" key="5">
    <source>
        <dbReference type="Proteomes" id="UP001164803"/>
    </source>
</evidence>
<keyword evidence="5" id="KW-1185">Reference proteome</keyword>
<reference evidence="4" key="1">
    <citation type="submission" date="2022-08" db="EMBL/GenBank/DDBJ databases">
        <title>Alicyclobacillus dauci DSM2870, complete genome.</title>
        <authorList>
            <person name="Wang Q."/>
            <person name="Cai R."/>
            <person name="Wang Z."/>
        </authorList>
    </citation>
    <scope>NUCLEOTIDE SEQUENCE</scope>
    <source>
        <strain evidence="4">DSM 28700</strain>
    </source>
</reference>
<organism evidence="4 5">
    <name type="scientific">Alicyclobacillus dauci</name>
    <dbReference type="NCBI Taxonomy" id="1475485"/>
    <lineage>
        <taxon>Bacteria</taxon>
        <taxon>Bacillati</taxon>
        <taxon>Bacillota</taxon>
        <taxon>Bacilli</taxon>
        <taxon>Bacillales</taxon>
        <taxon>Alicyclobacillaceae</taxon>
        <taxon>Alicyclobacillus</taxon>
    </lineage>
</organism>
<dbReference type="PANTHER" id="PTHR22789">
    <property type="entry name" value="FUCULOSE PHOSPHATE ALDOLASE"/>
    <property type="match status" value="1"/>
</dbReference>
<dbReference type="SMART" id="SM01007">
    <property type="entry name" value="Aldolase_II"/>
    <property type="match status" value="1"/>
</dbReference>
<dbReference type="Pfam" id="PF00596">
    <property type="entry name" value="Aldolase_II"/>
    <property type="match status" value="1"/>
</dbReference>
<evidence type="ECO:0000259" key="3">
    <source>
        <dbReference type="SMART" id="SM01007"/>
    </source>
</evidence>
<evidence type="ECO:0000313" key="4">
    <source>
        <dbReference type="EMBL" id="WAH35639.1"/>
    </source>
</evidence>
<dbReference type="RefSeq" id="WP_268042922.1">
    <property type="nucleotide sequence ID" value="NZ_CP104064.1"/>
</dbReference>
<dbReference type="InterPro" id="IPR050197">
    <property type="entry name" value="Aldolase_class_II_sugar_metab"/>
</dbReference>
<gene>
    <name evidence="4" type="ORF">NZD86_15330</name>
</gene>
<keyword evidence="1" id="KW-0479">Metal-binding</keyword>
<accession>A0ABY6YZY3</accession>
<dbReference type="EMBL" id="CP104064">
    <property type="protein sequence ID" value="WAH35639.1"/>
    <property type="molecule type" value="Genomic_DNA"/>
</dbReference>
<dbReference type="Proteomes" id="UP001164803">
    <property type="component" value="Chromosome"/>
</dbReference>
<feature type="domain" description="Class II aldolase/adducin N-terminal" evidence="3">
    <location>
        <begin position="10"/>
        <end position="194"/>
    </location>
</feature>
<dbReference type="PANTHER" id="PTHR22789:SF0">
    <property type="entry name" value="3-OXO-TETRONATE 4-PHOSPHATE DECARBOXYLASE-RELATED"/>
    <property type="match status" value="1"/>
</dbReference>
<dbReference type="SUPFAM" id="SSF53639">
    <property type="entry name" value="AraD/HMP-PK domain-like"/>
    <property type="match status" value="1"/>
</dbReference>
<dbReference type="InterPro" id="IPR001303">
    <property type="entry name" value="Aldolase_II/adducin_N"/>
</dbReference>
<dbReference type="InterPro" id="IPR036409">
    <property type="entry name" value="Aldolase_II/adducin_N_sf"/>
</dbReference>
<keyword evidence="2" id="KW-0456">Lyase</keyword>